<dbReference type="Proteomes" id="UP000014480">
    <property type="component" value="Unassembled WGS sequence"/>
</dbReference>
<keyword evidence="2" id="KW-1185">Reference proteome</keyword>
<reference evidence="2" key="2">
    <citation type="journal article" date="2019" name="Mol. Plant Microbe Interact.">
        <title>Genome sequence resources for four phytopathogenic fungi from the Colletotrichum orbiculare species complex.</title>
        <authorList>
            <person name="Gan P."/>
            <person name="Tsushima A."/>
            <person name="Narusaka M."/>
            <person name="Narusaka Y."/>
            <person name="Takano Y."/>
            <person name="Kubo Y."/>
            <person name="Shirasu K."/>
        </authorList>
    </citation>
    <scope>GENOME REANNOTATION</scope>
    <source>
        <strain evidence="2">104-T / ATCC 96160 / CBS 514.97 / LARS 414 / MAFF 240422</strain>
    </source>
</reference>
<comment type="caution">
    <text evidence="1">The sequence shown here is derived from an EMBL/GenBank/DDBJ whole genome shotgun (WGS) entry which is preliminary data.</text>
</comment>
<evidence type="ECO:0000313" key="1">
    <source>
        <dbReference type="EMBL" id="TDZ19699.1"/>
    </source>
</evidence>
<protein>
    <submittedName>
        <fullName evidence="1">Uncharacterized protein</fullName>
    </submittedName>
</protein>
<organism evidence="1 2">
    <name type="scientific">Colletotrichum orbiculare (strain 104-T / ATCC 96160 / CBS 514.97 / LARS 414 / MAFF 240422)</name>
    <name type="common">Cucumber anthracnose fungus</name>
    <name type="synonym">Colletotrichum lagenarium</name>
    <dbReference type="NCBI Taxonomy" id="1213857"/>
    <lineage>
        <taxon>Eukaryota</taxon>
        <taxon>Fungi</taxon>
        <taxon>Dikarya</taxon>
        <taxon>Ascomycota</taxon>
        <taxon>Pezizomycotina</taxon>
        <taxon>Sordariomycetes</taxon>
        <taxon>Hypocreomycetidae</taxon>
        <taxon>Glomerellales</taxon>
        <taxon>Glomerellaceae</taxon>
        <taxon>Colletotrichum</taxon>
        <taxon>Colletotrichum orbiculare species complex</taxon>
    </lineage>
</organism>
<evidence type="ECO:0000313" key="2">
    <source>
        <dbReference type="Proteomes" id="UP000014480"/>
    </source>
</evidence>
<dbReference type="AlphaFoldDB" id="A0A484FML7"/>
<proteinExistence type="predicted"/>
<reference evidence="2" key="1">
    <citation type="journal article" date="2013" name="New Phytol.">
        <title>Comparative genomic and transcriptomic analyses reveal the hemibiotrophic stage shift of Colletotrichum fungi.</title>
        <authorList>
            <person name="Gan P."/>
            <person name="Ikeda K."/>
            <person name="Irieda H."/>
            <person name="Narusaka M."/>
            <person name="O'Connell R.J."/>
            <person name="Narusaka Y."/>
            <person name="Takano Y."/>
            <person name="Kubo Y."/>
            <person name="Shirasu K."/>
        </authorList>
    </citation>
    <scope>NUCLEOTIDE SEQUENCE [LARGE SCALE GENOMIC DNA]</scope>
    <source>
        <strain evidence="2">104-T / ATCC 96160 / CBS 514.97 / LARS 414 / MAFF 240422</strain>
    </source>
</reference>
<sequence>MNGGVSDAGAEDAIEGFSCFFNTGLVALKLTWGDLPLINDPAPLFGPRTLAAHLRLHTTIAINTALAL</sequence>
<dbReference type="EMBL" id="AMCV02000019">
    <property type="protein sequence ID" value="TDZ19699.1"/>
    <property type="molecule type" value="Genomic_DNA"/>
</dbReference>
<accession>A0A484FML7</accession>
<gene>
    <name evidence="1" type="ORF">Cob_v007352</name>
</gene>
<name>A0A484FML7_COLOR</name>